<dbReference type="RefSeq" id="WP_046790946.1">
    <property type="nucleotide sequence ID" value="NZ_CP011366.1"/>
</dbReference>
<feature type="transmembrane region" description="Helical" evidence="1">
    <location>
        <begin position="12"/>
        <end position="37"/>
    </location>
</feature>
<evidence type="ECO:0000313" key="5">
    <source>
        <dbReference type="Proteomes" id="UP000034029"/>
    </source>
</evidence>
<dbReference type="PANTHER" id="PTHR34473">
    <property type="entry name" value="UPF0699 TRANSMEMBRANE PROTEIN YDBS"/>
    <property type="match status" value="1"/>
</dbReference>
<dbReference type="EMBL" id="FOTB01000002">
    <property type="protein sequence ID" value="SFK70611.1"/>
    <property type="molecule type" value="Genomic_DNA"/>
</dbReference>
<dbReference type="EMBL" id="CP011366">
    <property type="protein sequence ID" value="AKG74767.1"/>
    <property type="molecule type" value="Genomic_DNA"/>
</dbReference>
<protein>
    <recommendedName>
        <fullName evidence="2">YdbS-like PH domain-containing protein</fullName>
    </recommendedName>
</protein>
<dbReference type="InterPro" id="IPR005182">
    <property type="entry name" value="YdbS-like_PH"/>
</dbReference>
<dbReference type="KEGG" id="shv:AAT16_11560"/>
<keyword evidence="1" id="KW-1133">Transmembrane helix</keyword>
<proteinExistence type="predicted"/>
<evidence type="ECO:0000256" key="1">
    <source>
        <dbReference type="SAM" id="Phobius"/>
    </source>
</evidence>
<feature type="domain" description="YdbS-like PH" evidence="2">
    <location>
        <begin position="69"/>
        <end position="143"/>
    </location>
</feature>
<reference evidence="5" key="2">
    <citation type="submission" date="2015-04" db="EMBL/GenBank/DDBJ databases">
        <title>Complete genome sequence of Salinicoccus halodurans strain H3B36, isolated from the Qaidam basin of China.</title>
        <authorList>
            <person name="Ma Y."/>
            <person name="Jiang K."/>
            <person name="Xue Y."/>
        </authorList>
    </citation>
    <scope>NUCLEOTIDE SEQUENCE [LARGE SCALE GENOMIC DNA]</scope>
    <source>
        <strain evidence="5">H3B36</strain>
    </source>
</reference>
<organism evidence="4 6">
    <name type="scientific">Salinicoccus halodurans</name>
    <dbReference type="NCBI Taxonomy" id="407035"/>
    <lineage>
        <taxon>Bacteria</taxon>
        <taxon>Bacillati</taxon>
        <taxon>Bacillota</taxon>
        <taxon>Bacilli</taxon>
        <taxon>Bacillales</taxon>
        <taxon>Staphylococcaceae</taxon>
        <taxon>Salinicoccus</taxon>
    </lineage>
</organism>
<accession>A0A0F7HNK6</accession>
<reference evidence="4 6" key="3">
    <citation type="submission" date="2016-10" db="EMBL/GenBank/DDBJ databases">
        <authorList>
            <person name="Varghese N."/>
            <person name="Submissions S."/>
        </authorList>
    </citation>
    <scope>NUCLEOTIDE SEQUENCE [LARGE SCALE GENOMIC DNA]</scope>
    <source>
        <strain evidence="4 6">CGMCC 1.6501</strain>
    </source>
</reference>
<gene>
    <name evidence="3" type="ORF">AAT16_11560</name>
    <name evidence="4" type="ORF">SAMN05216235_1323</name>
</gene>
<dbReference type="Pfam" id="PF03703">
    <property type="entry name" value="bPH_2"/>
    <property type="match status" value="1"/>
</dbReference>
<dbReference type="PANTHER" id="PTHR34473:SF2">
    <property type="entry name" value="UPF0699 TRANSMEMBRANE PROTEIN YDBT"/>
    <property type="match status" value="1"/>
</dbReference>
<evidence type="ECO:0000259" key="2">
    <source>
        <dbReference type="Pfam" id="PF03703"/>
    </source>
</evidence>
<evidence type="ECO:0000313" key="6">
    <source>
        <dbReference type="Proteomes" id="UP000183090"/>
    </source>
</evidence>
<evidence type="ECO:0000313" key="4">
    <source>
        <dbReference type="EMBL" id="SFK70611.1"/>
    </source>
</evidence>
<keyword evidence="5" id="KW-1185">Reference proteome</keyword>
<sequence length="157" mass="18419">MEKISSKAIKVWRISESIVAGIILLVAIVALVLSLWVWNWLPWWVSLIIFGFFLYSCIFQIWLFPALKYKYFRYQVMDDEIKIHSGIWIKKQVAVPLFRVQNIDTHVGPLMKRFGLKSITLRTSAEKIEIPELEADKADVLRNDIRALINENTRQEI</sequence>
<dbReference type="AlphaFoldDB" id="A0A0F7HNK6"/>
<keyword evidence="1" id="KW-0812">Transmembrane</keyword>
<name>A0A0F7HNK6_9STAP</name>
<dbReference type="OrthoDB" id="1750577at2"/>
<reference evidence="3 5" key="1">
    <citation type="journal article" date="2015" name="Int. J. Syst. Evol. Microbiol.">
        <title>Complete genome sequence of Salinicoccus halodurans H3B36, isolated from the Qaidam Basin in China.</title>
        <authorList>
            <person name="Jiang K."/>
            <person name="Xue Y."/>
            <person name="Ma Y."/>
        </authorList>
    </citation>
    <scope>NUCLEOTIDE SEQUENCE [LARGE SCALE GENOMIC DNA]</scope>
    <source>
        <strain evidence="3 5">H3B36</strain>
    </source>
</reference>
<evidence type="ECO:0000313" key="3">
    <source>
        <dbReference type="EMBL" id="AKG74767.1"/>
    </source>
</evidence>
<dbReference type="Proteomes" id="UP000183090">
    <property type="component" value="Unassembled WGS sequence"/>
</dbReference>
<keyword evidence="1" id="KW-0472">Membrane</keyword>
<dbReference type="Proteomes" id="UP000034029">
    <property type="component" value="Chromosome"/>
</dbReference>
<feature type="transmembrane region" description="Helical" evidence="1">
    <location>
        <begin position="43"/>
        <end position="64"/>
    </location>
</feature>